<dbReference type="EMBL" id="OY979398">
    <property type="protein sequence ID" value="CAK6604032.1"/>
    <property type="molecule type" value="Genomic_DNA"/>
</dbReference>
<name>A0AAV1MIW5_9CAUD</name>
<evidence type="ECO:0000313" key="2">
    <source>
        <dbReference type="Proteomes" id="UP001497402"/>
    </source>
</evidence>
<evidence type="ECO:0000313" key="1">
    <source>
        <dbReference type="EMBL" id="CAK6604032.1"/>
    </source>
</evidence>
<keyword evidence="2" id="KW-1185">Reference proteome</keyword>
<protein>
    <submittedName>
        <fullName evidence="1">Uncharacterized protein</fullName>
    </submittedName>
</protein>
<gene>
    <name evidence="1" type="ORF">K22PH164C1_LOCUS13</name>
</gene>
<sequence>MYLHEIYTESSSAARYIAKTIGGDIQSYSIAPDRDMHIVTTRKRYGHEKMISNLNSINVNYEEVITYNKL</sequence>
<reference evidence="1 2" key="1">
    <citation type="submission" date="2023-10" db="EMBL/GenBank/DDBJ databases">
        <authorList>
            <person name="Robby Concha-Eloko"/>
            <person name="Pilar Barberan- Martinez"/>
            <person name="Rafael Sanjuan"/>
            <person name="Pilar Domingo-Calap"/>
        </authorList>
    </citation>
    <scope>NUCLEOTIDE SEQUENCE [LARGE SCALE GENOMIC DNA]</scope>
</reference>
<organism evidence="1 2">
    <name type="scientific">Klebsiella phage vB_Kpn_K22PH164C1</name>
    <dbReference type="NCBI Taxonomy" id="3071617"/>
    <lineage>
        <taxon>Viruses</taxon>
        <taxon>Duplodnaviria</taxon>
        <taxon>Heunggongvirae</taxon>
        <taxon>Uroviricota</taxon>
        <taxon>Caudoviricetes</taxon>
        <taxon>Autographivirales</taxon>
        <taxon>Autosignataviridae</taxon>
        <taxon>Molineuxvirinae</taxon>
        <taxon>Gansuvirus</taxon>
        <taxon>Gansuvirus K22PH164C1</taxon>
    </lineage>
</organism>
<accession>A0AAV1MIW5</accession>
<proteinExistence type="predicted"/>
<dbReference type="Proteomes" id="UP001497402">
    <property type="component" value="Chromosome"/>
</dbReference>